<dbReference type="InterPro" id="IPR036890">
    <property type="entry name" value="HATPase_C_sf"/>
</dbReference>
<dbReference type="Pfam" id="PF00512">
    <property type="entry name" value="HisKA"/>
    <property type="match status" value="1"/>
</dbReference>
<evidence type="ECO:0000256" key="1">
    <source>
        <dbReference type="ARBA" id="ARBA00000085"/>
    </source>
</evidence>
<keyword evidence="5 9" id="KW-0418">Kinase</keyword>
<dbReference type="InterPro" id="IPR003661">
    <property type="entry name" value="HisK_dim/P_dom"/>
</dbReference>
<evidence type="ECO:0000256" key="3">
    <source>
        <dbReference type="ARBA" id="ARBA00022553"/>
    </source>
</evidence>
<dbReference type="Proteomes" id="UP000512167">
    <property type="component" value="Chromosome"/>
</dbReference>
<dbReference type="GO" id="GO:0000155">
    <property type="term" value="F:phosphorelay sensor kinase activity"/>
    <property type="evidence" value="ECO:0007669"/>
    <property type="project" value="InterPro"/>
</dbReference>
<proteinExistence type="predicted"/>
<dbReference type="AlphaFoldDB" id="A0A7L6N0D8"/>
<dbReference type="EMBL" id="CP051151">
    <property type="protein sequence ID" value="QLY39716.1"/>
    <property type="molecule type" value="Genomic_DNA"/>
</dbReference>
<evidence type="ECO:0000256" key="2">
    <source>
        <dbReference type="ARBA" id="ARBA00012438"/>
    </source>
</evidence>
<dbReference type="EC" id="2.7.13.3" evidence="2"/>
<dbReference type="SMART" id="SM00388">
    <property type="entry name" value="HisKA"/>
    <property type="match status" value="1"/>
</dbReference>
<organism evidence="9 10">
    <name type="scientific">Hujiaoplasma nucleasis</name>
    <dbReference type="NCBI Taxonomy" id="2725268"/>
    <lineage>
        <taxon>Bacteria</taxon>
        <taxon>Bacillati</taxon>
        <taxon>Mycoplasmatota</taxon>
        <taxon>Mollicutes</taxon>
        <taxon>Candidatus Izemoplasmatales</taxon>
        <taxon>Hujiaoplasmataceae</taxon>
        <taxon>Hujiaoplasma</taxon>
    </lineage>
</organism>
<comment type="catalytic activity">
    <reaction evidence="1">
        <text>ATP + protein L-histidine = ADP + protein N-phospho-L-histidine.</text>
        <dbReference type="EC" id="2.7.13.3"/>
    </reaction>
</comment>
<keyword evidence="6" id="KW-0902">Two-component regulatory system</keyword>
<dbReference type="SMART" id="SM00387">
    <property type="entry name" value="HATPase_c"/>
    <property type="match status" value="1"/>
</dbReference>
<dbReference type="InterPro" id="IPR003594">
    <property type="entry name" value="HATPase_dom"/>
</dbReference>
<dbReference type="GO" id="GO:0016036">
    <property type="term" value="P:cellular response to phosphate starvation"/>
    <property type="evidence" value="ECO:0007669"/>
    <property type="project" value="TreeGrafter"/>
</dbReference>
<dbReference type="InterPro" id="IPR005467">
    <property type="entry name" value="His_kinase_dom"/>
</dbReference>
<evidence type="ECO:0000313" key="9">
    <source>
        <dbReference type="EMBL" id="QLY39716.1"/>
    </source>
</evidence>
<keyword evidence="7" id="KW-0472">Membrane</keyword>
<keyword evidence="7" id="KW-1133">Transmembrane helix</keyword>
<dbReference type="Gene3D" id="1.10.287.130">
    <property type="match status" value="1"/>
</dbReference>
<feature type="domain" description="Histidine kinase" evidence="8">
    <location>
        <begin position="208"/>
        <end position="407"/>
    </location>
</feature>
<dbReference type="Pfam" id="PF02518">
    <property type="entry name" value="HATPase_c"/>
    <property type="match status" value="1"/>
</dbReference>
<dbReference type="KEGG" id="tbk:HF295_02115"/>
<evidence type="ECO:0000256" key="5">
    <source>
        <dbReference type="ARBA" id="ARBA00022777"/>
    </source>
</evidence>
<dbReference type="PROSITE" id="PS50109">
    <property type="entry name" value="HIS_KIN"/>
    <property type="match status" value="1"/>
</dbReference>
<evidence type="ECO:0000256" key="6">
    <source>
        <dbReference type="ARBA" id="ARBA00023012"/>
    </source>
</evidence>
<keyword evidence="3" id="KW-0597">Phosphoprotein</keyword>
<dbReference type="InterPro" id="IPR050351">
    <property type="entry name" value="BphY/WalK/GraS-like"/>
</dbReference>
<name>A0A7L6N0D8_9MOLU</name>
<evidence type="ECO:0000256" key="7">
    <source>
        <dbReference type="SAM" id="Phobius"/>
    </source>
</evidence>
<dbReference type="RefSeq" id="WP_312032196.1">
    <property type="nucleotide sequence ID" value="NZ_CP051151.1"/>
</dbReference>
<feature type="transmembrane region" description="Helical" evidence="7">
    <location>
        <begin position="129"/>
        <end position="152"/>
    </location>
</feature>
<protein>
    <recommendedName>
        <fullName evidence="2">histidine kinase</fullName>
        <ecNumber evidence="2">2.7.13.3</ecNumber>
    </recommendedName>
</protein>
<feature type="transmembrane region" description="Helical" evidence="7">
    <location>
        <begin position="12"/>
        <end position="33"/>
    </location>
</feature>
<sequence>MSFKSFFKQKTIRFFIIIFASLLIVSNLVVYGLSRVQYQREHQRQLQGYKDMVSHFLTMEDQAMALTYTTHYYHTQGIRISLYDENQNLLFTTEEAPRTNTLQTITDEDNQVLAYVNYDDDYSLYGQELSIALVIINGFSVIMFFMTIYLLYWYIQKAYKYLENDLNLLGHIDQEFYFSDLEEVSLRIHHLIKSEQEMRLSQKNYVKVLAHDIKTPLTVIKAYIEALQMNKLTLNESILSDIQQEFVQIEKLMPQLITTNPHQLEEDISIQSVIEDIIGRYLEVFQSKNIKIVSQLKNRQIHMERRDAYRLIDNLISNALHYSFENQSIKIILDENFLTIEDKGIGMDEITLKEIEKGPYRSFQAIKHYKQGSGMGMQIIFDIIKKYQFQISISSYINQGTRITIKF</sequence>
<gene>
    <name evidence="9" type="ORF">HF295_02115</name>
</gene>
<dbReference type="InterPro" id="IPR036097">
    <property type="entry name" value="HisK_dim/P_sf"/>
</dbReference>
<dbReference type="GO" id="GO:0005886">
    <property type="term" value="C:plasma membrane"/>
    <property type="evidence" value="ECO:0007669"/>
    <property type="project" value="TreeGrafter"/>
</dbReference>
<evidence type="ECO:0000259" key="8">
    <source>
        <dbReference type="PROSITE" id="PS50109"/>
    </source>
</evidence>
<dbReference type="SUPFAM" id="SSF55874">
    <property type="entry name" value="ATPase domain of HSP90 chaperone/DNA topoisomerase II/histidine kinase"/>
    <property type="match status" value="1"/>
</dbReference>
<keyword evidence="7" id="KW-0812">Transmembrane</keyword>
<dbReference type="GO" id="GO:0004721">
    <property type="term" value="F:phosphoprotein phosphatase activity"/>
    <property type="evidence" value="ECO:0007669"/>
    <property type="project" value="TreeGrafter"/>
</dbReference>
<keyword evidence="4" id="KW-0808">Transferase</keyword>
<dbReference type="PANTHER" id="PTHR45453:SF1">
    <property type="entry name" value="PHOSPHATE REGULON SENSOR PROTEIN PHOR"/>
    <property type="match status" value="1"/>
</dbReference>
<dbReference type="SUPFAM" id="SSF47384">
    <property type="entry name" value="Homodimeric domain of signal transducing histidine kinase"/>
    <property type="match status" value="1"/>
</dbReference>
<dbReference type="PANTHER" id="PTHR45453">
    <property type="entry name" value="PHOSPHATE REGULON SENSOR PROTEIN PHOR"/>
    <property type="match status" value="1"/>
</dbReference>
<dbReference type="CDD" id="cd00082">
    <property type="entry name" value="HisKA"/>
    <property type="match status" value="1"/>
</dbReference>
<evidence type="ECO:0000313" key="10">
    <source>
        <dbReference type="Proteomes" id="UP000512167"/>
    </source>
</evidence>
<accession>A0A7L6N0D8</accession>
<evidence type="ECO:0000256" key="4">
    <source>
        <dbReference type="ARBA" id="ARBA00022679"/>
    </source>
</evidence>
<reference evidence="9 10" key="1">
    <citation type="submission" date="2020-04" db="EMBL/GenBank/DDBJ databases">
        <authorList>
            <person name="Zheng R.K."/>
            <person name="Sun C.M."/>
        </authorList>
    </citation>
    <scope>NUCLEOTIDE SEQUENCE [LARGE SCALE GENOMIC DNA]</scope>
    <source>
        <strain evidence="10">zrk29</strain>
    </source>
</reference>
<keyword evidence="10" id="KW-1185">Reference proteome</keyword>
<dbReference type="CDD" id="cd00075">
    <property type="entry name" value="HATPase"/>
    <property type="match status" value="1"/>
</dbReference>
<dbReference type="Gene3D" id="3.30.565.10">
    <property type="entry name" value="Histidine kinase-like ATPase, C-terminal domain"/>
    <property type="match status" value="1"/>
</dbReference>